<dbReference type="EMBL" id="NDYO01000006">
    <property type="protein sequence ID" value="OUT11587.1"/>
    <property type="molecule type" value="Genomic_DNA"/>
</dbReference>
<dbReference type="AlphaFoldDB" id="A0A1Y5MT68"/>
<protein>
    <submittedName>
        <fullName evidence="2">Helix-turn-helix domain-containing protein</fullName>
    </submittedName>
</protein>
<feature type="domain" description="Helix-turn-helix" evidence="1">
    <location>
        <begin position="19"/>
        <end position="63"/>
    </location>
</feature>
<dbReference type="InterPro" id="IPR041657">
    <property type="entry name" value="HTH_17"/>
</dbReference>
<accession>A0A1Y5MT68</accession>
<gene>
    <name evidence="2" type="ORF">B9N62_06265</name>
</gene>
<evidence type="ECO:0000313" key="2">
    <source>
        <dbReference type="EMBL" id="OUT11587.1"/>
    </source>
</evidence>
<sequence length="65" mass="7184">MSEIAALSEAVGFIPSKYAREILNISKPTLKKLIDAGIIKANKINQRVIYCDLASIKEYMSGQRA</sequence>
<evidence type="ECO:0000313" key="3">
    <source>
        <dbReference type="Proteomes" id="UP000195967"/>
    </source>
</evidence>
<dbReference type="Proteomes" id="UP000195967">
    <property type="component" value="Unassembled WGS sequence"/>
</dbReference>
<dbReference type="RefSeq" id="WP_035143794.1">
    <property type="nucleotide sequence ID" value="NZ_CABMKR010000006.1"/>
</dbReference>
<reference evidence="2 3" key="1">
    <citation type="submission" date="2017-04" db="EMBL/GenBank/DDBJ databases">
        <title>Complete genome of Campylobacter concisus ATCC 33237T and draft genomes for an additional eight well characterized C. concisus strains.</title>
        <authorList>
            <person name="Cornelius A.J."/>
            <person name="Miller W.G."/>
            <person name="Lastovica A.J."/>
            <person name="On S.L."/>
            <person name="French N.P."/>
            <person name="Vandenberg O."/>
            <person name="Biggs P.J."/>
        </authorList>
    </citation>
    <scope>NUCLEOTIDE SEQUENCE [LARGE SCALE GENOMIC DNA]</scope>
    <source>
        <strain evidence="2 3">Lasto28.99</strain>
    </source>
</reference>
<evidence type="ECO:0000259" key="1">
    <source>
        <dbReference type="Pfam" id="PF12728"/>
    </source>
</evidence>
<proteinExistence type="predicted"/>
<name>A0A1Y5MT68_9BACT</name>
<organism evidence="2 3">
    <name type="scientific">Campylobacter concisus</name>
    <dbReference type="NCBI Taxonomy" id="199"/>
    <lineage>
        <taxon>Bacteria</taxon>
        <taxon>Pseudomonadati</taxon>
        <taxon>Campylobacterota</taxon>
        <taxon>Epsilonproteobacteria</taxon>
        <taxon>Campylobacterales</taxon>
        <taxon>Campylobacteraceae</taxon>
        <taxon>Campylobacter</taxon>
    </lineage>
</organism>
<dbReference type="Pfam" id="PF12728">
    <property type="entry name" value="HTH_17"/>
    <property type="match status" value="1"/>
</dbReference>
<comment type="caution">
    <text evidence="2">The sequence shown here is derived from an EMBL/GenBank/DDBJ whole genome shotgun (WGS) entry which is preliminary data.</text>
</comment>